<keyword evidence="3 4" id="KW-0862">Zinc</keyword>
<feature type="domain" description="G-patch" evidence="8">
    <location>
        <begin position="357"/>
        <end position="403"/>
    </location>
</feature>
<feature type="region of interest" description="Disordered" evidence="6">
    <location>
        <begin position="457"/>
        <end position="484"/>
    </location>
</feature>
<protein>
    <recommendedName>
        <fullName evidence="11">Zinc finger CCCH domain-containing protein 18</fullName>
    </recommendedName>
</protein>
<evidence type="ECO:0008006" key="11">
    <source>
        <dbReference type="Google" id="ProtNLM"/>
    </source>
</evidence>
<evidence type="ECO:0000256" key="5">
    <source>
        <dbReference type="SAM" id="Coils"/>
    </source>
</evidence>
<dbReference type="Gene3D" id="2.30.30.1190">
    <property type="match status" value="1"/>
</dbReference>
<dbReference type="GO" id="GO:0003676">
    <property type="term" value="F:nucleic acid binding"/>
    <property type="evidence" value="ECO:0007669"/>
    <property type="project" value="InterPro"/>
</dbReference>
<dbReference type="EMBL" id="JACMSC010000020">
    <property type="protein sequence ID" value="KAG6472501.1"/>
    <property type="molecule type" value="Genomic_DNA"/>
</dbReference>
<reference evidence="9 10" key="1">
    <citation type="submission" date="2020-08" db="EMBL/GenBank/DDBJ databases">
        <title>Plant Genome Project.</title>
        <authorList>
            <person name="Zhang R.-G."/>
        </authorList>
    </citation>
    <scope>NUCLEOTIDE SEQUENCE [LARGE SCALE GENOMIC DNA]</scope>
    <source>
        <tissue evidence="9">Rhizome</tissue>
    </source>
</reference>
<dbReference type="PROSITE" id="PS50103">
    <property type="entry name" value="ZF_C3H1"/>
    <property type="match status" value="1"/>
</dbReference>
<keyword evidence="5" id="KW-0175">Coiled coil</keyword>
<dbReference type="InterPro" id="IPR000571">
    <property type="entry name" value="Znf_CCCH"/>
</dbReference>
<comment type="caution">
    <text evidence="9">The sequence shown here is derived from an EMBL/GenBank/DDBJ whole genome shotgun (WGS) entry which is preliminary data.</text>
</comment>
<evidence type="ECO:0000256" key="3">
    <source>
        <dbReference type="ARBA" id="ARBA00022833"/>
    </source>
</evidence>
<dbReference type="PROSITE" id="PS50174">
    <property type="entry name" value="G_PATCH"/>
    <property type="match status" value="1"/>
</dbReference>
<feature type="compositionally biased region" description="Basic and acidic residues" evidence="6">
    <location>
        <begin position="459"/>
        <end position="484"/>
    </location>
</feature>
<dbReference type="SMART" id="SM00443">
    <property type="entry name" value="G_patch"/>
    <property type="match status" value="1"/>
</dbReference>
<gene>
    <name evidence="9" type="ORF">ZIOFF_069965</name>
</gene>
<evidence type="ECO:0000259" key="7">
    <source>
        <dbReference type="PROSITE" id="PS50103"/>
    </source>
</evidence>
<dbReference type="GO" id="GO:0008270">
    <property type="term" value="F:zinc ion binding"/>
    <property type="evidence" value="ECO:0007669"/>
    <property type="project" value="UniProtKB-KW"/>
</dbReference>
<evidence type="ECO:0000256" key="1">
    <source>
        <dbReference type="ARBA" id="ARBA00022723"/>
    </source>
</evidence>
<feature type="region of interest" description="Disordered" evidence="6">
    <location>
        <begin position="295"/>
        <end position="335"/>
    </location>
</feature>
<dbReference type="Pfam" id="PF18044">
    <property type="entry name" value="zf-CCCH_4"/>
    <property type="match status" value="1"/>
</dbReference>
<accession>A0A8J5BI24</accession>
<evidence type="ECO:0000313" key="10">
    <source>
        <dbReference type="Proteomes" id="UP000734854"/>
    </source>
</evidence>
<evidence type="ECO:0000313" key="9">
    <source>
        <dbReference type="EMBL" id="KAG6472501.1"/>
    </source>
</evidence>
<feature type="coiled-coil region" evidence="5">
    <location>
        <begin position="486"/>
        <end position="537"/>
    </location>
</feature>
<feature type="compositionally biased region" description="Acidic residues" evidence="6">
    <location>
        <begin position="298"/>
        <end position="309"/>
    </location>
</feature>
<dbReference type="AlphaFoldDB" id="A0A8J5BI24"/>
<sequence>MARESGDDEASIEQQLELQVEEQKESLAALDEALAADPSNPELLSVHGELLIAIKDAEEGLLNLKRSRLLREADLIFFGQEAGSADVDVKIESLDSREGKPEPLEPETYSLGSKCRFRHMDGRWYNGQIVGLEGAKSARISFLIPTSENMMSFAATTFPPFDVSPLVSLLPSSHADAEKLMLSCPLQEELQHFVPSCCSNKMCKFFLQQRCRFGSNCRLSHGFVIPVASLKNYIPTSWNQSMVGSSIWAAPVNISGLWQKAELQSWDDELKIAQVVFQHDGSSLNLTSDSLSVSEYAELSDDNEDDDFSSEGYGSSEEEEDTDSGNDYQGLGFLDPTTLQGGVQTEIPVFAKWEHHTRGIASKMMASMGYREGMGLGASGQGILDPVSVKVLPPKQSLDHAFANDKDKRRLDQGKKRSRGGKRKRERQYAEAVRVAKTKEELGPDVFSFINNQLAGQQHVDDSANRSKKGTGDGERSANRQDRRSLVAYDDEVKELRIKIEKLKEMVDRNCKDKAVHEAALRKLNETRRALAHVEAAHAAASSAVANKEKEKRWLKF</sequence>
<feature type="zinc finger region" description="C3H1-type" evidence="4">
    <location>
        <begin position="198"/>
        <end position="224"/>
    </location>
</feature>
<dbReference type="InterPro" id="IPR000467">
    <property type="entry name" value="G_patch_dom"/>
</dbReference>
<organism evidence="9 10">
    <name type="scientific">Zingiber officinale</name>
    <name type="common">Ginger</name>
    <name type="synonym">Amomum zingiber</name>
    <dbReference type="NCBI Taxonomy" id="94328"/>
    <lineage>
        <taxon>Eukaryota</taxon>
        <taxon>Viridiplantae</taxon>
        <taxon>Streptophyta</taxon>
        <taxon>Embryophyta</taxon>
        <taxon>Tracheophyta</taxon>
        <taxon>Spermatophyta</taxon>
        <taxon>Magnoliopsida</taxon>
        <taxon>Liliopsida</taxon>
        <taxon>Zingiberales</taxon>
        <taxon>Zingiberaceae</taxon>
        <taxon>Zingiber</taxon>
    </lineage>
</organism>
<feature type="domain" description="C3H1-type" evidence="7">
    <location>
        <begin position="198"/>
        <end position="224"/>
    </location>
</feature>
<dbReference type="Pfam" id="PF01585">
    <property type="entry name" value="G-patch"/>
    <property type="match status" value="1"/>
</dbReference>
<dbReference type="PANTHER" id="PTHR47650">
    <property type="entry name" value="ZINC FINGER CCCH DOMAIN-CONTAINING PROTEIN 22"/>
    <property type="match status" value="1"/>
</dbReference>
<evidence type="ECO:0000256" key="4">
    <source>
        <dbReference type="PROSITE-ProRule" id="PRU00723"/>
    </source>
</evidence>
<keyword evidence="1 4" id="KW-0479">Metal-binding</keyword>
<keyword evidence="10" id="KW-1185">Reference proteome</keyword>
<evidence type="ECO:0000259" key="8">
    <source>
        <dbReference type="PROSITE" id="PS50174"/>
    </source>
</evidence>
<evidence type="ECO:0000256" key="6">
    <source>
        <dbReference type="SAM" id="MobiDB-lite"/>
    </source>
</evidence>
<keyword evidence="2 4" id="KW-0863">Zinc-finger</keyword>
<feature type="region of interest" description="Disordered" evidence="6">
    <location>
        <begin position="402"/>
        <end position="429"/>
    </location>
</feature>
<evidence type="ECO:0000256" key="2">
    <source>
        <dbReference type="ARBA" id="ARBA00022771"/>
    </source>
</evidence>
<dbReference type="Proteomes" id="UP000734854">
    <property type="component" value="Unassembled WGS sequence"/>
</dbReference>
<dbReference type="InterPro" id="IPR041367">
    <property type="entry name" value="Znf-CCCH_4"/>
</dbReference>
<proteinExistence type="predicted"/>
<feature type="compositionally biased region" description="Basic and acidic residues" evidence="6">
    <location>
        <begin position="402"/>
        <end position="415"/>
    </location>
</feature>
<name>A0A8J5BI24_ZINOF</name>
<dbReference type="PANTHER" id="PTHR47650:SF2">
    <property type="entry name" value="ZINC FINGER CCCH DOMAIN-CONTAINING PROTEIN 22"/>
    <property type="match status" value="1"/>
</dbReference>
<feature type="compositionally biased region" description="Basic residues" evidence="6">
    <location>
        <begin position="416"/>
        <end position="426"/>
    </location>
</feature>